<feature type="DNA-binding region" description="HMG box" evidence="4">
    <location>
        <begin position="148"/>
        <end position="217"/>
    </location>
</feature>
<feature type="region of interest" description="Disordered" evidence="5">
    <location>
        <begin position="326"/>
        <end position="353"/>
    </location>
</feature>
<evidence type="ECO:0000256" key="1">
    <source>
        <dbReference type="ARBA" id="ARBA00023015"/>
    </source>
</evidence>
<keyword evidence="2 4" id="KW-0238">DNA-binding</keyword>
<dbReference type="SMART" id="SM00398">
    <property type="entry name" value="HMG"/>
    <property type="match status" value="1"/>
</dbReference>
<feature type="domain" description="HMG box" evidence="6">
    <location>
        <begin position="148"/>
        <end position="217"/>
    </location>
</feature>
<dbReference type="GO" id="GO:0001228">
    <property type="term" value="F:DNA-binding transcription activator activity, RNA polymerase II-specific"/>
    <property type="evidence" value="ECO:0007669"/>
    <property type="project" value="TreeGrafter"/>
</dbReference>
<feature type="compositionally biased region" description="Polar residues" evidence="5">
    <location>
        <begin position="69"/>
        <end position="80"/>
    </location>
</feature>
<dbReference type="EMBL" id="JAEUBD010001178">
    <property type="protein sequence ID" value="KAH3664531.1"/>
    <property type="molecule type" value="Genomic_DNA"/>
</dbReference>
<dbReference type="PANTHER" id="PTHR10270">
    <property type="entry name" value="SOX TRANSCRIPTION FACTOR"/>
    <property type="match status" value="1"/>
</dbReference>
<evidence type="ECO:0000313" key="8">
    <source>
        <dbReference type="Proteomes" id="UP000788993"/>
    </source>
</evidence>
<dbReference type="PANTHER" id="PTHR10270:SF161">
    <property type="entry name" value="SEX-DETERMINING REGION Y PROTEIN"/>
    <property type="match status" value="1"/>
</dbReference>
<feature type="compositionally biased region" description="Low complexity" evidence="5">
    <location>
        <begin position="24"/>
        <end position="39"/>
    </location>
</feature>
<evidence type="ECO:0000256" key="5">
    <source>
        <dbReference type="SAM" id="MobiDB-lite"/>
    </source>
</evidence>
<evidence type="ECO:0000313" key="7">
    <source>
        <dbReference type="EMBL" id="KAH3664531.1"/>
    </source>
</evidence>
<evidence type="ECO:0000256" key="4">
    <source>
        <dbReference type="PROSITE-ProRule" id="PRU00267"/>
    </source>
</evidence>
<evidence type="ECO:0000256" key="3">
    <source>
        <dbReference type="ARBA" id="ARBA00023163"/>
    </source>
</evidence>
<dbReference type="FunFam" id="1.10.30.10:FF:000041">
    <property type="entry name" value="HMG box family protein"/>
    <property type="match status" value="1"/>
</dbReference>
<dbReference type="GO" id="GO:0030154">
    <property type="term" value="P:cell differentiation"/>
    <property type="evidence" value="ECO:0007669"/>
    <property type="project" value="TreeGrafter"/>
</dbReference>
<dbReference type="CDD" id="cd01389">
    <property type="entry name" value="HMG-box_ROX1-like"/>
    <property type="match status" value="1"/>
</dbReference>
<gene>
    <name evidence="7" type="ORF">OGATHE_003346</name>
</gene>
<keyword evidence="4" id="KW-0539">Nucleus</keyword>
<dbReference type="InterPro" id="IPR036910">
    <property type="entry name" value="HMG_box_dom_sf"/>
</dbReference>
<dbReference type="Pfam" id="PF00505">
    <property type="entry name" value="HMG_box"/>
    <property type="match status" value="1"/>
</dbReference>
<dbReference type="InterPro" id="IPR009071">
    <property type="entry name" value="HMG_box_dom"/>
</dbReference>
<reference evidence="7" key="2">
    <citation type="submission" date="2021-01" db="EMBL/GenBank/DDBJ databases">
        <authorList>
            <person name="Schikora-Tamarit M.A."/>
        </authorList>
    </citation>
    <scope>NUCLEOTIDE SEQUENCE</scope>
    <source>
        <strain evidence="7">NCAIM Y.01608</strain>
    </source>
</reference>
<dbReference type="GO" id="GO:0000122">
    <property type="term" value="P:negative regulation of transcription by RNA polymerase II"/>
    <property type="evidence" value="ECO:0007669"/>
    <property type="project" value="TreeGrafter"/>
</dbReference>
<reference evidence="7" key="1">
    <citation type="journal article" date="2021" name="Open Biol.">
        <title>Shared evolutionary footprints suggest mitochondrial oxidative damage underlies multiple complex I losses in fungi.</title>
        <authorList>
            <person name="Schikora-Tamarit M.A."/>
            <person name="Marcet-Houben M."/>
            <person name="Nosek J."/>
            <person name="Gabaldon T."/>
        </authorList>
    </citation>
    <scope>NUCLEOTIDE SEQUENCE</scope>
    <source>
        <strain evidence="7">NCAIM Y.01608</strain>
    </source>
</reference>
<dbReference type="GO" id="GO:0000978">
    <property type="term" value="F:RNA polymerase II cis-regulatory region sequence-specific DNA binding"/>
    <property type="evidence" value="ECO:0007669"/>
    <property type="project" value="TreeGrafter"/>
</dbReference>
<organism evidence="7 8">
    <name type="scientific">Ogataea polymorpha</name>
    <dbReference type="NCBI Taxonomy" id="460523"/>
    <lineage>
        <taxon>Eukaryota</taxon>
        <taxon>Fungi</taxon>
        <taxon>Dikarya</taxon>
        <taxon>Ascomycota</taxon>
        <taxon>Saccharomycotina</taxon>
        <taxon>Pichiomycetes</taxon>
        <taxon>Pichiales</taxon>
        <taxon>Pichiaceae</taxon>
        <taxon>Ogataea</taxon>
    </lineage>
</organism>
<keyword evidence="3" id="KW-0804">Transcription</keyword>
<evidence type="ECO:0000259" key="6">
    <source>
        <dbReference type="PROSITE" id="PS50118"/>
    </source>
</evidence>
<protein>
    <recommendedName>
        <fullName evidence="6">HMG box domain-containing protein</fullName>
    </recommendedName>
</protein>
<sequence>MEQFQVDQDGKRSLPPLSHIIPGQTQASSQQHSPSTHQSNSGSNSPQPEQDKPESNDAITHVQQHDQKLSQQPQHQMSIPQPSQIPVQYQQIAVQQQFPQQAAIQYPQQLQQQYLMQALQIPPPPQPPQLDSSKLFEKCTCKQEGNRIPRPRNAFILFRQKHHQALLEEGNVIRTNPDVSRELGRRWRNLPPEEKEYWNKQAEEEKKRHAERYPGYKYTPRRNSKKNCPHCSTKQAIRNHNLVMQSYMAQYPNHAYAFALNGNQYFPQPVGAANGSVSQQQAVQAVQQQAASQIPQQQALYYQPNMVAMQPQQFKSDDIYPALASASTGTQSSMSQQPSNKNSLSPNVAQQSATMNDQTQYMTFVNQVNGQQGARYSNGQAQQQQQQQIKAEASQTPNYSQMYMSQMMDTNQIYATMSRQQQQQQQQQQQNMYMNPMFGYDFQQSAQAQAQAQAMQMSLPSINNLSLPPLNMNQKNGG</sequence>
<accession>A0A9P8T3B2</accession>
<evidence type="ECO:0000256" key="2">
    <source>
        <dbReference type="ARBA" id="ARBA00023125"/>
    </source>
</evidence>
<proteinExistence type="predicted"/>
<dbReference type="GO" id="GO:0005634">
    <property type="term" value="C:nucleus"/>
    <property type="evidence" value="ECO:0007669"/>
    <property type="project" value="UniProtKB-UniRule"/>
</dbReference>
<feature type="region of interest" description="Disordered" evidence="5">
    <location>
        <begin position="1"/>
        <end position="80"/>
    </location>
</feature>
<keyword evidence="1" id="KW-0805">Transcription regulation</keyword>
<dbReference type="SUPFAM" id="SSF47095">
    <property type="entry name" value="HMG-box"/>
    <property type="match status" value="1"/>
</dbReference>
<dbReference type="AlphaFoldDB" id="A0A9P8T3B2"/>
<dbReference type="Gene3D" id="1.10.30.10">
    <property type="entry name" value="High mobility group box domain"/>
    <property type="match status" value="1"/>
</dbReference>
<keyword evidence="8" id="KW-1185">Reference proteome</keyword>
<dbReference type="PROSITE" id="PS50118">
    <property type="entry name" value="HMG_BOX_2"/>
    <property type="match status" value="1"/>
</dbReference>
<comment type="caution">
    <text evidence="7">The sequence shown here is derived from an EMBL/GenBank/DDBJ whole genome shotgun (WGS) entry which is preliminary data.</text>
</comment>
<dbReference type="InterPro" id="IPR050140">
    <property type="entry name" value="SRY-related_HMG-box_TF-like"/>
</dbReference>
<dbReference type="Proteomes" id="UP000788993">
    <property type="component" value="Unassembled WGS sequence"/>
</dbReference>
<name>A0A9P8T3B2_9ASCO</name>